<evidence type="ECO:0000259" key="2">
    <source>
        <dbReference type="PROSITE" id="PS50222"/>
    </source>
</evidence>
<dbReference type="InterPro" id="IPR002048">
    <property type="entry name" value="EF_hand_dom"/>
</dbReference>
<keyword evidence="1" id="KW-0106">Calcium</keyword>
<dbReference type="Pfam" id="PF13499">
    <property type="entry name" value="EF-hand_7"/>
    <property type="match status" value="1"/>
</dbReference>
<dbReference type="PROSITE" id="PS00018">
    <property type="entry name" value="EF_HAND_1"/>
    <property type="match status" value="2"/>
</dbReference>
<keyword evidence="4" id="KW-1185">Reference proteome</keyword>
<accession>A0A3S5CUG0</accession>
<dbReference type="Gene3D" id="1.10.238.10">
    <property type="entry name" value="EF-hand"/>
    <property type="match status" value="1"/>
</dbReference>
<dbReference type="SMART" id="SM00054">
    <property type="entry name" value="EFh"/>
    <property type="match status" value="2"/>
</dbReference>
<evidence type="ECO:0000313" key="4">
    <source>
        <dbReference type="Proteomes" id="UP000784294"/>
    </source>
</evidence>
<dbReference type="InterPro" id="IPR018247">
    <property type="entry name" value="EF_Hand_1_Ca_BS"/>
</dbReference>
<evidence type="ECO:0000313" key="3">
    <source>
        <dbReference type="EMBL" id="VEL37951.1"/>
    </source>
</evidence>
<name>A0A3S5CUG0_9PLAT</name>
<comment type="caution">
    <text evidence="3">The sequence shown here is derived from an EMBL/GenBank/DDBJ whole genome shotgun (WGS) entry which is preliminary data.</text>
</comment>
<dbReference type="PROSITE" id="PS50222">
    <property type="entry name" value="EF_HAND_2"/>
    <property type="match status" value="2"/>
</dbReference>
<dbReference type="SUPFAM" id="SSF47473">
    <property type="entry name" value="EF-hand"/>
    <property type="match status" value="1"/>
</dbReference>
<feature type="domain" description="EF-hand" evidence="2">
    <location>
        <begin position="1"/>
        <end position="34"/>
    </location>
</feature>
<dbReference type="Proteomes" id="UP000784294">
    <property type="component" value="Unassembled WGS sequence"/>
</dbReference>
<dbReference type="GO" id="GO:0005509">
    <property type="term" value="F:calcium ion binding"/>
    <property type="evidence" value="ECO:0007669"/>
    <property type="project" value="InterPro"/>
</dbReference>
<dbReference type="AlphaFoldDB" id="A0A3S5CUG0"/>
<dbReference type="CDD" id="cd00051">
    <property type="entry name" value="EFh"/>
    <property type="match status" value="1"/>
</dbReference>
<gene>
    <name evidence="3" type="ORF">PXEA_LOCUS31391</name>
</gene>
<proteinExistence type="predicted"/>
<evidence type="ECO:0000256" key="1">
    <source>
        <dbReference type="ARBA" id="ARBA00022837"/>
    </source>
</evidence>
<feature type="domain" description="EF-hand" evidence="2">
    <location>
        <begin position="35"/>
        <end position="68"/>
    </location>
</feature>
<dbReference type="OrthoDB" id="26525at2759"/>
<dbReference type="EMBL" id="CAAALY010256439">
    <property type="protein sequence ID" value="VEL37951.1"/>
    <property type="molecule type" value="Genomic_DNA"/>
</dbReference>
<protein>
    <recommendedName>
        <fullName evidence="2">EF-hand domain-containing protein</fullName>
    </recommendedName>
</protein>
<reference evidence="3" key="1">
    <citation type="submission" date="2018-11" db="EMBL/GenBank/DDBJ databases">
        <authorList>
            <consortium name="Pathogen Informatics"/>
        </authorList>
    </citation>
    <scope>NUCLEOTIDE SEQUENCE</scope>
</reference>
<organism evidence="3 4">
    <name type="scientific">Protopolystoma xenopodis</name>
    <dbReference type="NCBI Taxonomy" id="117903"/>
    <lineage>
        <taxon>Eukaryota</taxon>
        <taxon>Metazoa</taxon>
        <taxon>Spiralia</taxon>
        <taxon>Lophotrochozoa</taxon>
        <taxon>Platyhelminthes</taxon>
        <taxon>Monogenea</taxon>
        <taxon>Polyopisthocotylea</taxon>
        <taxon>Polystomatidea</taxon>
        <taxon>Polystomatidae</taxon>
        <taxon>Protopolystoma</taxon>
    </lineage>
</organism>
<sequence length="68" mass="7903">MVRWKRLFREIDADHSGRVSVSELKKALSGCINPVPSDVFDEWVSQYDVNKDGELSYEEFLGFVTDQY</sequence>
<dbReference type="InterPro" id="IPR011992">
    <property type="entry name" value="EF-hand-dom_pair"/>
</dbReference>